<accession>A0A2P2CCV8</accession>
<dbReference type="EMBL" id="CZKB01000011">
    <property type="protein sequence ID" value="CUR59820.1"/>
    <property type="molecule type" value="Genomic_DNA"/>
</dbReference>
<proteinExistence type="predicted"/>
<protein>
    <submittedName>
        <fullName evidence="1">Uncharacterized protein</fullName>
    </submittedName>
</protein>
<evidence type="ECO:0000313" key="1">
    <source>
        <dbReference type="EMBL" id="CUR59820.1"/>
    </source>
</evidence>
<organism evidence="1">
    <name type="scientific">metagenome</name>
    <dbReference type="NCBI Taxonomy" id="256318"/>
    <lineage>
        <taxon>unclassified sequences</taxon>
        <taxon>metagenomes</taxon>
    </lineage>
</organism>
<dbReference type="AlphaFoldDB" id="A0A2P2CCV8"/>
<sequence length="39" mass="3774">MLSCSAVAPLEPARHAYSSPLAGISALEIGTCAGSVATA</sequence>
<gene>
    <name evidence="1" type="ORF">NOCA1190111</name>
</gene>
<reference evidence="1" key="1">
    <citation type="submission" date="2015-08" db="EMBL/GenBank/DDBJ databases">
        <authorList>
            <person name="Babu N.S."/>
            <person name="Beckwith C.J."/>
            <person name="Beseler K.G."/>
            <person name="Brison A."/>
            <person name="Carone J.V."/>
            <person name="Caskin T.P."/>
            <person name="Diamond M."/>
            <person name="Durham M.E."/>
            <person name="Foxe J.M."/>
            <person name="Go M."/>
            <person name="Henderson B.A."/>
            <person name="Jones I.B."/>
            <person name="McGettigan J.A."/>
            <person name="Micheletti S.J."/>
            <person name="Nasrallah M.E."/>
            <person name="Ortiz D."/>
            <person name="Piller C.R."/>
            <person name="Privatt S.R."/>
            <person name="Schneider S.L."/>
            <person name="Sharp S."/>
            <person name="Smith T.C."/>
            <person name="Stanton J.D."/>
            <person name="Ullery H.E."/>
            <person name="Wilson R.J."/>
            <person name="Serrano M.G."/>
            <person name="Buck G."/>
            <person name="Lee V."/>
            <person name="Wang Y."/>
            <person name="Carvalho R."/>
            <person name="Voegtly L."/>
            <person name="Shi R."/>
            <person name="Duckworth R."/>
            <person name="Johnson A."/>
            <person name="Loviza R."/>
            <person name="Walstead R."/>
            <person name="Shah Z."/>
            <person name="Kiflezghi M."/>
            <person name="Wade K."/>
            <person name="Ball S.L."/>
            <person name="Bradley K.W."/>
            <person name="Asai D.J."/>
            <person name="Bowman C.A."/>
            <person name="Russell D.A."/>
            <person name="Pope W.H."/>
            <person name="Jacobs-Sera D."/>
            <person name="Hendrix R.W."/>
            <person name="Hatfull G.F."/>
        </authorList>
    </citation>
    <scope>NUCLEOTIDE SEQUENCE</scope>
</reference>
<name>A0A2P2CCV8_9ZZZZ</name>